<dbReference type="KEGG" id="pgin:FRZ67_11720"/>
<dbReference type="AlphaFoldDB" id="A0A5B8VB94"/>
<name>A0A5B8VB94_9BACT</name>
<proteinExistence type="predicted"/>
<evidence type="ECO:0000313" key="3">
    <source>
        <dbReference type="Proteomes" id="UP000321533"/>
    </source>
</evidence>
<keyword evidence="3" id="KW-1185">Reference proteome</keyword>
<keyword evidence="1" id="KW-0812">Transmembrane</keyword>
<protein>
    <submittedName>
        <fullName evidence="2">Uncharacterized protein</fullName>
    </submittedName>
</protein>
<keyword evidence="1" id="KW-0472">Membrane</keyword>
<dbReference type="Proteomes" id="UP000321533">
    <property type="component" value="Chromosome"/>
</dbReference>
<sequence length="63" mass="7047">MINIHPHDKTVFMIGCMGGTIAGMLNIFYMHDLIYSVATSAIGASVSFLVSWILNRLFKKSKR</sequence>
<gene>
    <name evidence="2" type="ORF">FRZ67_11720</name>
</gene>
<reference evidence="2 3" key="1">
    <citation type="journal article" date="2016" name="Int. J. Syst. Evol. Microbiol.">
        <title>Panacibacter ginsenosidivorans gen. nov., sp. nov., with ginsenoside converting activity isolated from soil of a ginseng field.</title>
        <authorList>
            <person name="Siddiqi M.Z."/>
            <person name="Muhammad Shafi S."/>
            <person name="Choi K.D."/>
            <person name="Im W.T."/>
        </authorList>
    </citation>
    <scope>NUCLEOTIDE SEQUENCE [LARGE SCALE GENOMIC DNA]</scope>
    <source>
        <strain evidence="2 3">Gsoil1550</strain>
    </source>
</reference>
<dbReference type="EMBL" id="CP042435">
    <property type="protein sequence ID" value="QEC67936.1"/>
    <property type="molecule type" value="Genomic_DNA"/>
</dbReference>
<feature type="transmembrane region" description="Helical" evidence="1">
    <location>
        <begin position="12"/>
        <end position="29"/>
    </location>
</feature>
<evidence type="ECO:0000256" key="1">
    <source>
        <dbReference type="SAM" id="Phobius"/>
    </source>
</evidence>
<feature type="transmembrane region" description="Helical" evidence="1">
    <location>
        <begin position="35"/>
        <end position="54"/>
    </location>
</feature>
<evidence type="ECO:0000313" key="2">
    <source>
        <dbReference type="EMBL" id="QEC67936.1"/>
    </source>
</evidence>
<accession>A0A5B8VB94</accession>
<keyword evidence="1" id="KW-1133">Transmembrane helix</keyword>
<dbReference type="RefSeq" id="WP_147189743.1">
    <property type="nucleotide sequence ID" value="NZ_CP042435.1"/>
</dbReference>
<organism evidence="2 3">
    <name type="scientific">Panacibacter ginsenosidivorans</name>
    <dbReference type="NCBI Taxonomy" id="1813871"/>
    <lineage>
        <taxon>Bacteria</taxon>
        <taxon>Pseudomonadati</taxon>
        <taxon>Bacteroidota</taxon>
        <taxon>Chitinophagia</taxon>
        <taxon>Chitinophagales</taxon>
        <taxon>Chitinophagaceae</taxon>
        <taxon>Panacibacter</taxon>
    </lineage>
</organism>